<dbReference type="Gene3D" id="3.30.300.130">
    <property type="entry name" value="Fe-S cluster assembly (FSCA)"/>
    <property type="match status" value="1"/>
</dbReference>
<gene>
    <name evidence="1" type="ORF">BB561_004983</name>
</gene>
<protein>
    <recommendedName>
        <fullName evidence="3">MIP18 family-like domain-containing protein</fullName>
    </recommendedName>
</protein>
<evidence type="ECO:0000313" key="2">
    <source>
        <dbReference type="Proteomes" id="UP000245383"/>
    </source>
</evidence>
<dbReference type="NCBIfam" id="TIGR01509">
    <property type="entry name" value="HAD-SF-IA-v3"/>
    <property type="match status" value="1"/>
</dbReference>
<dbReference type="InterPro" id="IPR023214">
    <property type="entry name" value="HAD_sf"/>
</dbReference>
<dbReference type="SUPFAM" id="SSF117916">
    <property type="entry name" value="Fe-S cluster assembly (FSCA) domain-like"/>
    <property type="match status" value="1"/>
</dbReference>
<dbReference type="InterPro" id="IPR023198">
    <property type="entry name" value="PGP-like_dom2"/>
</dbReference>
<dbReference type="OrthoDB" id="2746at2759"/>
<dbReference type="PANTHER" id="PTHR18901">
    <property type="entry name" value="2-DEOXYGLUCOSE-6-PHOSPHATE PHOSPHATASE 2"/>
    <property type="match status" value="1"/>
</dbReference>
<dbReference type="STRING" id="133385.A0A2T9YD04"/>
<evidence type="ECO:0008006" key="3">
    <source>
        <dbReference type="Google" id="ProtNLM"/>
    </source>
</evidence>
<dbReference type="PANTHER" id="PTHR18901:SF38">
    <property type="entry name" value="PSEUDOURIDINE-5'-PHOSPHATASE"/>
    <property type="match status" value="1"/>
</dbReference>
<reference evidence="1 2" key="1">
    <citation type="journal article" date="2018" name="MBio">
        <title>Comparative Genomics Reveals the Core Gene Toolbox for the Fungus-Insect Symbiosis.</title>
        <authorList>
            <person name="Wang Y."/>
            <person name="Stata M."/>
            <person name="Wang W."/>
            <person name="Stajich J.E."/>
            <person name="White M.M."/>
            <person name="Moncalvo J.M."/>
        </authorList>
    </citation>
    <scope>NUCLEOTIDE SEQUENCE [LARGE SCALE GENOMIC DNA]</scope>
    <source>
        <strain evidence="1 2">SWE-8-4</strain>
    </source>
</reference>
<accession>A0A2T9YD04</accession>
<dbReference type="InterPro" id="IPR034904">
    <property type="entry name" value="FSCA_dom_sf"/>
</dbReference>
<sequence length="325" mass="36432">MQKINANPVVYNKSIPDRRVDFATYDDTFVDLIDSHEIFEFTPTIPHCSMATLIGLSIRVCLIRNLPSRFKIDVKVRSGTHNSEAAINKQLNDKERVSAALENSNLLEVDTEVLYSKAIQLVLDDYNATLSRETAIKMIGQDTNTATRILLDDTRISISPQDFVARVDEAKLVLFKQARLIDGAEKLVTHLHKNNIPISIATCSPRSFFDIKASNHKPFFKLFGENITCGDDPTVHNLKPYPDIYSVAKNKLCLSGICDRQCLVFEDAINGVRSGVAANMNVVWIPDKRFCSISDIPDHKHGACEMLSSLLDFVPEKYGLPPYDD</sequence>
<dbReference type="AlphaFoldDB" id="A0A2T9YD04"/>
<name>A0A2T9YD04_9FUNG</name>
<dbReference type="Pfam" id="PF13419">
    <property type="entry name" value="HAD_2"/>
    <property type="match status" value="1"/>
</dbReference>
<organism evidence="1 2">
    <name type="scientific">Smittium simulii</name>
    <dbReference type="NCBI Taxonomy" id="133385"/>
    <lineage>
        <taxon>Eukaryota</taxon>
        <taxon>Fungi</taxon>
        <taxon>Fungi incertae sedis</taxon>
        <taxon>Zoopagomycota</taxon>
        <taxon>Kickxellomycotina</taxon>
        <taxon>Harpellomycetes</taxon>
        <taxon>Harpellales</taxon>
        <taxon>Legeriomycetaceae</taxon>
        <taxon>Smittium</taxon>
    </lineage>
</organism>
<evidence type="ECO:0000313" key="1">
    <source>
        <dbReference type="EMBL" id="PVU90211.1"/>
    </source>
</evidence>
<dbReference type="InterPro" id="IPR006439">
    <property type="entry name" value="HAD-SF_hydro_IA"/>
</dbReference>
<dbReference type="GO" id="GO:0016791">
    <property type="term" value="F:phosphatase activity"/>
    <property type="evidence" value="ECO:0007669"/>
    <property type="project" value="TreeGrafter"/>
</dbReference>
<dbReference type="SUPFAM" id="SSF56784">
    <property type="entry name" value="HAD-like"/>
    <property type="match status" value="1"/>
</dbReference>
<dbReference type="Gene3D" id="3.40.50.1000">
    <property type="entry name" value="HAD superfamily/HAD-like"/>
    <property type="match status" value="1"/>
</dbReference>
<dbReference type="Proteomes" id="UP000245383">
    <property type="component" value="Unassembled WGS sequence"/>
</dbReference>
<proteinExistence type="predicted"/>
<comment type="caution">
    <text evidence="1">The sequence shown here is derived from an EMBL/GenBank/DDBJ whole genome shotgun (WGS) entry which is preliminary data.</text>
</comment>
<keyword evidence="2" id="KW-1185">Reference proteome</keyword>
<dbReference type="Gene3D" id="1.10.150.240">
    <property type="entry name" value="Putative phosphatase, domain 2"/>
    <property type="match status" value="1"/>
</dbReference>
<dbReference type="EMBL" id="MBFR01000269">
    <property type="protein sequence ID" value="PVU90211.1"/>
    <property type="molecule type" value="Genomic_DNA"/>
</dbReference>
<dbReference type="InterPro" id="IPR036412">
    <property type="entry name" value="HAD-like_sf"/>
</dbReference>
<dbReference type="Gene3D" id="6.10.250.1280">
    <property type="match status" value="1"/>
</dbReference>
<dbReference type="InterPro" id="IPR041492">
    <property type="entry name" value="HAD_2"/>
</dbReference>